<dbReference type="Proteomes" id="UP000198809">
    <property type="component" value="Unassembled WGS sequence"/>
</dbReference>
<dbReference type="AlphaFoldDB" id="A0A1H8GNX6"/>
<sequence length="92" mass="10954">MASHLYEFKDAYALFVGNYGEGYYLFDKSSNTFIDYIERDPSSNCFIQKSVNAEIIKCFNKIRSFFIYDSERDKLNIYKQFSEKGYTEVFKI</sequence>
<reference evidence="1 2" key="1">
    <citation type="submission" date="2016-10" db="EMBL/GenBank/DDBJ databases">
        <authorList>
            <person name="de Groot N.N."/>
        </authorList>
    </citation>
    <scope>NUCLEOTIDE SEQUENCE [LARGE SCALE GENOMIC DNA]</scope>
    <source>
        <strain evidence="1 2">CGMCC 1.10238</strain>
    </source>
</reference>
<dbReference type="EMBL" id="FODH01000001">
    <property type="protein sequence ID" value="SEN45540.1"/>
    <property type="molecule type" value="Genomic_DNA"/>
</dbReference>
<name>A0A1H8GNX6_9BACL</name>
<accession>A0A1H8GNX6</accession>
<evidence type="ECO:0000313" key="1">
    <source>
        <dbReference type="EMBL" id="SEN45540.1"/>
    </source>
</evidence>
<dbReference type="STRING" id="1333845.SAMN04487895_101586"/>
<evidence type="ECO:0000313" key="2">
    <source>
        <dbReference type="Proteomes" id="UP000198809"/>
    </source>
</evidence>
<protein>
    <submittedName>
        <fullName evidence="1">Uncharacterized protein</fullName>
    </submittedName>
</protein>
<proteinExistence type="predicted"/>
<gene>
    <name evidence="1" type="ORF">SAMN04487895_101586</name>
</gene>
<organism evidence="1 2">
    <name type="scientific">Paenibacillus sophorae</name>
    <dbReference type="NCBI Taxonomy" id="1333845"/>
    <lineage>
        <taxon>Bacteria</taxon>
        <taxon>Bacillati</taxon>
        <taxon>Bacillota</taxon>
        <taxon>Bacilli</taxon>
        <taxon>Bacillales</taxon>
        <taxon>Paenibacillaceae</taxon>
        <taxon>Paenibacillus</taxon>
    </lineage>
</organism>